<evidence type="ECO:0000256" key="1">
    <source>
        <dbReference type="SAM" id="SignalP"/>
    </source>
</evidence>
<keyword evidence="1" id="KW-0732">Signal</keyword>
<comment type="caution">
    <text evidence="2">The sequence shown here is derived from an EMBL/GenBank/DDBJ whole genome shotgun (WGS) entry which is preliminary data.</text>
</comment>
<dbReference type="InterPro" id="IPR019734">
    <property type="entry name" value="TPR_rpt"/>
</dbReference>
<dbReference type="Gene3D" id="1.25.40.10">
    <property type="entry name" value="Tetratricopeptide repeat domain"/>
    <property type="match status" value="3"/>
</dbReference>
<sequence length="602" mass="68826">MKRFLGFLFVVLLCSARLLAQGNEFALARQYTANGEPEKALELYDKLYKQDAEAYFSFYLNTLFELQKFDIAETAAKKMVKQYPKNNKYVIALGGVYTKKNEKEKANLLYDDLIKGIPANPSEISNVASQFYQAGNVDYAIKTFLQGRKKIGKDELFANELITLYRYKRDKINITEEFLNFLPTNAGYLGQAQYTLSTLYEGDEDYDMLRTALLKRIQKDPQQIIFINMLTWMYMQQKDYDQALNQTLALSRRTNSDGGDVYDLCRTLVINEAYDAAIRGYEFVINKGKTQPWYTSAKIELIDAKNLKITSGKYVFNDLVGLEKDYLDLLTELGRNSSTVYAMQRLAKLEAFKLHKLDDAQKLLEEVGKMPNVRAELAASCKLDLADIYLLNKLPWEATLLYSQVEKDNPNTAMGQDAKFRNAKFSYYTGDFAFAKSQLMVLKSATSQLIANDALNLSLLVTDNLSADSAGSALKVYAKADLLIFSQEPEKAMVVLDSINVLYPNNILTDDILMSKARIYIQQKNYTEAIVQLKKIFTENPTELWADDAVYMLADIYDNQLNDKEQAKTLYQKIITDYPGSLWINDARKRFRILRGDNTENL</sequence>
<dbReference type="EMBL" id="JBHTHU010000018">
    <property type="protein sequence ID" value="MFD0751158.1"/>
    <property type="molecule type" value="Genomic_DNA"/>
</dbReference>
<evidence type="ECO:0000313" key="3">
    <source>
        <dbReference type="Proteomes" id="UP001596958"/>
    </source>
</evidence>
<dbReference type="PANTHER" id="PTHR12558:SF13">
    <property type="entry name" value="CELL DIVISION CYCLE PROTEIN 27 HOMOLOG"/>
    <property type="match status" value="1"/>
</dbReference>
<dbReference type="Proteomes" id="UP001596958">
    <property type="component" value="Unassembled WGS sequence"/>
</dbReference>
<dbReference type="InterPro" id="IPR011990">
    <property type="entry name" value="TPR-like_helical_dom_sf"/>
</dbReference>
<proteinExistence type="predicted"/>
<gene>
    <name evidence="2" type="ORF">ACFQZS_13490</name>
</gene>
<dbReference type="Pfam" id="PF13181">
    <property type="entry name" value="TPR_8"/>
    <property type="match status" value="1"/>
</dbReference>
<dbReference type="SUPFAM" id="SSF81901">
    <property type="entry name" value="HCP-like"/>
    <property type="match status" value="1"/>
</dbReference>
<accession>A0ABW2Z108</accession>
<protein>
    <submittedName>
        <fullName evidence="2">Tetratricopeptide repeat protein</fullName>
    </submittedName>
</protein>
<dbReference type="PANTHER" id="PTHR12558">
    <property type="entry name" value="CELL DIVISION CYCLE 16,23,27"/>
    <property type="match status" value="1"/>
</dbReference>
<feature type="signal peptide" evidence="1">
    <location>
        <begin position="1"/>
        <end position="20"/>
    </location>
</feature>
<reference evidence="3" key="1">
    <citation type="journal article" date="2019" name="Int. J. Syst. Evol. Microbiol.">
        <title>The Global Catalogue of Microorganisms (GCM) 10K type strain sequencing project: providing services to taxonomists for standard genome sequencing and annotation.</title>
        <authorList>
            <consortium name="The Broad Institute Genomics Platform"/>
            <consortium name="The Broad Institute Genome Sequencing Center for Infectious Disease"/>
            <person name="Wu L."/>
            <person name="Ma J."/>
        </authorList>
    </citation>
    <scope>NUCLEOTIDE SEQUENCE [LARGE SCALE GENOMIC DNA]</scope>
    <source>
        <strain evidence="3">CCUG 63418</strain>
    </source>
</reference>
<organism evidence="2 3">
    <name type="scientific">Mucilaginibacter calamicampi</name>
    <dbReference type="NCBI Taxonomy" id="1302352"/>
    <lineage>
        <taxon>Bacteria</taxon>
        <taxon>Pseudomonadati</taxon>
        <taxon>Bacteroidota</taxon>
        <taxon>Sphingobacteriia</taxon>
        <taxon>Sphingobacteriales</taxon>
        <taxon>Sphingobacteriaceae</taxon>
        <taxon>Mucilaginibacter</taxon>
    </lineage>
</organism>
<dbReference type="RefSeq" id="WP_377101077.1">
    <property type="nucleotide sequence ID" value="NZ_JBHTHU010000018.1"/>
</dbReference>
<name>A0ABW2Z108_9SPHI</name>
<keyword evidence="3" id="KW-1185">Reference proteome</keyword>
<evidence type="ECO:0000313" key="2">
    <source>
        <dbReference type="EMBL" id="MFD0751158.1"/>
    </source>
</evidence>
<dbReference type="Pfam" id="PF13174">
    <property type="entry name" value="TPR_6"/>
    <property type="match status" value="1"/>
</dbReference>
<dbReference type="SUPFAM" id="SSF48452">
    <property type="entry name" value="TPR-like"/>
    <property type="match status" value="3"/>
</dbReference>
<feature type="chain" id="PRO_5045260881" evidence="1">
    <location>
        <begin position="21"/>
        <end position="602"/>
    </location>
</feature>